<comment type="caution">
    <text evidence="19">The sequence shown here is derived from an EMBL/GenBank/DDBJ whole genome shotgun (WGS) entry which is preliminary data.</text>
</comment>
<comment type="pathway">
    <text evidence="3">Protein modification; protein ubiquitination.</text>
</comment>
<comment type="similarity">
    <text evidence="14">Belongs to the RBR family. RNF144 subfamily.</text>
</comment>
<proteinExistence type="inferred from homology"/>
<dbReference type="PROSITE" id="PS51873">
    <property type="entry name" value="TRIAD"/>
    <property type="match status" value="1"/>
</dbReference>
<dbReference type="PANTHER" id="PTHR11685">
    <property type="entry name" value="RBR FAMILY RING FINGER AND IBR DOMAIN-CONTAINING"/>
    <property type="match status" value="1"/>
</dbReference>
<evidence type="ECO:0000256" key="6">
    <source>
        <dbReference type="ARBA" id="ARBA00022692"/>
    </source>
</evidence>
<dbReference type="GO" id="GO:0016567">
    <property type="term" value="P:protein ubiquitination"/>
    <property type="evidence" value="ECO:0007669"/>
    <property type="project" value="InterPro"/>
</dbReference>
<comment type="catalytic activity">
    <reaction evidence="1">
        <text>[E2 ubiquitin-conjugating enzyme]-S-ubiquitinyl-L-cysteine + [acceptor protein]-L-lysine = [E2 ubiquitin-conjugating enzyme]-L-cysteine + [acceptor protein]-N(6)-ubiquitinyl-L-lysine.</text>
        <dbReference type="EC" id="2.3.2.31"/>
    </reaction>
</comment>
<evidence type="ECO:0000256" key="3">
    <source>
        <dbReference type="ARBA" id="ARBA00004906"/>
    </source>
</evidence>
<feature type="compositionally biased region" description="Low complexity" evidence="16">
    <location>
        <begin position="54"/>
        <end position="67"/>
    </location>
</feature>
<evidence type="ECO:0000259" key="17">
    <source>
        <dbReference type="PROSITE" id="PS50089"/>
    </source>
</evidence>
<sequence>MYVGEANSSNTRKHHRIHPITEHNSSTNDNQKGHTILNLSSHDDELGSSQNIKQRTNSQASNSSSSIDIRASDVIKRITSPSSTISNTDEILPQTFFRRMSTNFNMNSFVQITSTSTPILPAIHDINSTNTNDDNYINSMITTITNLNNNTNECEICYSTNECENLRTCKHNFCYSCLHIYLLDKIHNGCLSLVECPHSDCKEILHPNDIKRILNDQQMYERYETFMLRRVLQKMPDTRWCPYPNCNFAVLVDNTRKANKFDCLVCKRPFCQRCSQIWHPNLTCELASSQRAAQDPTLQMLIKSNLNGGMIRPCPR</sequence>
<keyword evidence="11" id="KW-0862">Zinc</keyword>
<feature type="domain" description="RING-type" evidence="18">
    <location>
        <begin position="150"/>
        <end position="316"/>
    </location>
</feature>
<dbReference type="GO" id="GO:0031090">
    <property type="term" value="C:organelle membrane"/>
    <property type="evidence" value="ECO:0007669"/>
    <property type="project" value="UniProtKB-ARBA"/>
</dbReference>
<feature type="region of interest" description="Disordered" evidence="16">
    <location>
        <begin position="1"/>
        <end position="67"/>
    </location>
</feature>
<evidence type="ECO:0000313" key="19">
    <source>
        <dbReference type="EMBL" id="CAF3738380.1"/>
    </source>
</evidence>
<keyword evidence="12" id="KW-1133">Transmembrane helix</keyword>
<dbReference type="InterPro" id="IPR002867">
    <property type="entry name" value="IBR_dom"/>
</dbReference>
<evidence type="ECO:0000256" key="15">
    <source>
        <dbReference type="PROSITE-ProRule" id="PRU00175"/>
    </source>
</evidence>
<reference evidence="19" key="1">
    <citation type="submission" date="2021-02" db="EMBL/GenBank/DDBJ databases">
        <authorList>
            <person name="Nowell W R."/>
        </authorList>
    </citation>
    <scope>NUCLEOTIDE SEQUENCE</scope>
</reference>
<dbReference type="SMART" id="SM00647">
    <property type="entry name" value="IBR"/>
    <property type="match status" value="1"/>
</dbReference>
<keyword evidence="8" id="KW-0677">Repeat</keyword>
<evidence type="ECO:0000256" key="8">
    <source>
        <dbReference type="ARBA" id="ARBA00022737"/>
    </source>
</evidence>
<dbReference type="AlphaFoldDB" id="A0A818XC14"/>
<dbReference type="FunFam" id="3.30.40.10:FF:000051">
    <property type="entry name" value="RBR-type E3 ubiquitin transferase"/>
    <property type="match status" value="1"/>
</dbReference>
<keyword evidence="5" id="KW-0808">Transferase</keyword>
<accession>A0A818XC14</accession>
<gene>
    <name evidence="19" type="ORF">FNK824_LOCUS11527</name>
</gene>
<keyword evidence="7" id="KW-0479">Metal-binding</keyword>
<feature type="domain" description="RING-type" evidence="17">
    <location>
        <begin position="154"/>
        <end position="197"/>
    </location>
</feature>
<dbReference type="PROSITE" id="PS50089">
    <property type="entry name" value="ZF_RING_2"/>
    <property type="match status" value="1"/>
</dbReference>
<keyword evidence="6" id="KW-0812">Transmembrane</keyword>
<dbReference type="GO" id="GO:0005737">
    <property type="term" value="C:cytoplasm"/>
    <property type="evidence" value="ECO:0007669"/>
    <property type="project" value="UniProtKB-ARBA"/>
</dbReference>
<dbReference type="InterPro" id="IPR044066">
    <property type="entry name" value="TRIAD_supradom"/>
</dbReference>
<dbReference type="InterPro" id="IPR017907">
    <property type="entry name" value="Znf_RING_CS"/>
</dbReference>
<dbReference type="GO" id="GO:0061630">
    <property type="term" value="F:ubiquitin protein ligase activity"/>
    <property type="evidence" value="ECO:0007669"/>
    <property type="project" value="UniProtKB-EC"/>
</dbReference>
<evidence type="ECO:0000256" key="5">
    <source>
        <dbReference type="ARBA" id="ARBA00022679"/>
    </source>
</evidence>
<evidence type="ECO:0000256" key="12">
    <source>
        <dbReference type="ARBA" id="ARBA00022989"/>
    </source>
</evidence>
<keyword evidence="10" id="KW-0833">Ubl conjugation pathway</keyword>
<evidence type="ECO:0000256" key="7">
    <source>
        <dbReference type="ARBA" id="ARBA00022723"/>
    </source>
</evidence>
<dbReference type="Gene3D" id="3.30.40.10">
    <property type="entry name" value="Zinc/RING finger domain, C3HC4 (zinc finger)"/>
    <property type="match status" value="1"/>
</dbReference>
<evidence type="ECO:0000256" key="11">
    <source>
        <dbReference type="ARBA" id="ARBA00022833"/>
    </source>
</evidence>
<dbReference type="Proteomes" id="UP000663874">
    <property type="component" value="Unassembled WGS sequence"/>
</dbReference>
<comment type="subcellular location">
    <subcellularLocation>
        <location evidence="2">Membrane</location>
        <topology evidence="2">Single-pass membrane protein</topology>
    </subcellularLocation>
</comment>
<evidence type="ECO:0000256" key="14">
    <source>
        <dbReference type="ARBA" id="ARBA00038342"/>
    </source>
</evidence>
<evidence type="ECO:0000256" key="1">
    <source>
        <dbReference type="ARBA" id="ARBA00001798"/>
    </source>
</evidence>
<evidence type="ECO:0000256" key="4">
    <source>
        <dbReference type="ARBA" id="ARBA00012251"/>
    </source>
</evidence>
<dbReference type="Gene3D" id="2.20.25.20">
    <property type="match status" value="1"/>
</dbReference>
<feature type="non-terminal residue" evidence="19">
    <location>
        <position position="1"/>
    </location>
</feature>
<evidence type="ECO:0000256" key="13">
    <source>
        <dbReference type="ARBA" id="ARBA00023136"/>
    </source>
</evidence>
<dbReference type="GO" id="GO:0008270">
    <property type="term" value="F:zinc ion binding"/>
    <property type="evidence" value="ECO:0007669"/>
    <property type="project" value="UniProtKB-KW"/>
</dbReference>
<dbReference type="InterPro" id="IPR031127">
    <property type="entry name" value="E3_UB_ligase_RBR"/>
</dbReference>
<evidence type="ECO:0000259" key="18">
    <source>
        <dbReference type="PROSITE" id="PS51873"/>
    </source>
</evidence>
<evidence type="ECO:0000256" key="9">
    <source>
        <dbReference type="ARBA" id="ARBA00022771"/>
    </source>
</evidence>
<dbReference type="Pfam" id="PF01485">
    <property type="entry name" value="IBR"/>
    <property type="match status" value="1"/>
</dbReference>
<protein>
    <recommendedName>
        <fullName evidence="4">RBR-type E3 ubiquitin transferase</fullName>
        <ecNumber evidence="4">2.3.2.31</ecNumber>
    </recommendedName>
</protein>
<feature type="compositionally biased region" description="Polar residues" evidence="16">
    <location>
        <begin position="1"/>
        <end position="10"/>
    </location>
</feature>
<dbReference type="PROSITE" id="PS00518">
    <property type="entry name" value="ZF_RING_1"/>
    <property type="match status" value="1"/>
</dbReference>
<dbReference type="InterPro" id="IPR013083">
    <property type="entry name" value="Znf_RING/FYVE/PHD"/>
</dbReference>
<name>A0A818XC14_9BILA</name>
<organism evidence="19 20">
    <name type="scientific">Rotaria sordida</name>
    <dbReference type="NCBI Taxonomy" id="392033"/>
    <lineage>
        <taxon>Eukaryota</taxon>
        <taxon>Metazoa</taxon>
        <taxon>Spiralia</taxon>
        <taxon>Gnathifera</taxon>
        <taxon>Rotifera</taxon>
        <taxon>Eurotatoria</taxon>
        <taxon>Bdelloidea</taxon>
        <taxon>Philodinida</taxon>
        <taxon>Philodinidae</taxon>
        <taxon>Rotaria</taxon>
    </lineage>
</organism>
<dbReference type="CDD" id="cd20338">
    <property type="entry name" value="BRcat_RBR_RNF19"/>
    <property type="match status" value="1"/>
</dbReference>
<dbReference type="EC" id="2.3.2.31" evidence="4"/>
<dbReference type="SUPFAM" id="SSF57850">
    <property type="entry name" value="RING/U-box"/>
    <property type="match status" value="2"/>
</dbReference>
<evidence type="ECO:0000256" key="16">
    <source>
        <dbReference type="SAM" id="MobiDB-lite"/>
    </source>
</evidence>
<dbReference type="EMBL" id="CAJOBE010001375">
    <property type="protein sequence ID" value="CAF3738380.1"/>
    <property type="molecule type" value="Genomic_DNA"/>
</dbReference>
<keyword evidence="13" id="KW-0472">Membrane</keyword>
<evidence type="ECO:0000313" key="20">
    <source>
        <dbReference type="Proteomes" id="UP000663874"/>
    </source>
</evidence>
<evidence type="ECO:0000256" key="2">
    <source>
        <dbReference type="ARBA" id="ARBA00004167"/>
    </source>
</evidence>
<evidence type="ECO:0000256" key="10">
    <source>
        <dbReference type="ARBA" id="ARBA00022786"/>
    </source>
</evidence>
<keyword evidence="9 15" id="KW-0863">Zinc-finger</keyword>
<dbReference type="InterPro" id="IPR001841">
    <property type="entry name" value="Znf_RING"/>
</dbReference>